<feature type="signal peptide" evidence="2">
    <location>
        <begin position="1"/>
        <end position="22"/>
    </location>
</feature>
<dbReference type="SUPFAM" id="SSF75005">
    <property type="entry name" value="Arabinanase/levansucrase/invertase"/>
    <property type="match status" value="2"/>
</dbReference>
<proteinExistence type="predicted"/>
<dbReference type="AlphaFoldDB" id="A0AB39HJ85"/>
<dbReference type="PANTHER" id="PTHR43308">
    <property type="entry name" value="OUTER MEMBRANE PROTEIN ALPHA-RELATED"/>
    <property type="match status" value="1"/>
</dbReference>
<feature type="domain" description="SLH" evidence="3">
    <location>
        <begin position="92"/>
        <end position="149"/>
    </location>
</feature>
<evidence type="ECO:0000259" key="3">
    <source>
        <dbReference type="PROSITE" id="PS51272"/>
    </source>
</evidence>
<evidence type="ECO:0000313" key="4">
    <source>
        <dbReference type="EMBL" id="XDK32341.1"/>
    </source>
</evidence>
<protein>
    <submittedName>
        <fullName evidence="4">S-layer homology domain-containing protein</fullName>
    </submittedName>
</protein>
<dbReference type="EMBL" id="CP162599">
    <property type="protein sequence ID" value="XDK32341.1"/>
    <property type="molecule type" value="Genomic_DNA"/>
</dbReference>
<accession>A0AB39HJ85</accession>
<dbReference type="Gene3D" id="2.115.10.20">
    <property type="entry name" value="Glycosyl hydrolase domain, family 43"/>
    <property type="match status" value="1"/>
</dbReference>
<dbReference type="RefSeq" id="WP_368653044.1">
    <property type="nucleotide sequence ID" value="NZ_CP162599.1"/>
</dbReference>
<dbReference type="Pfam" id="PF00395">
    <property type="entry name" value="SLH"/>
    <property type="match status" value="3"/>
</dbReference>
<keyword evidence="1 2" id="KW-0732">Signal</keyword>
<feature type="domain" description="SLH" evidence="3">
    <location>
        <begin position="28"/>
        <end position="91"/>
    </location>
</feature>
<evidence type="ECO:0000256" key="2">
    <source>
        <dbReference type="SAM" id="SignalP"/>
    </source>
</evidence>
<dbReference type="PROSITE" id="PS51272">
    <property type="entry name" value="SLH"/>
    <property type="match status" value="3"/>
</dbReference>
<sequence>MKKILITGMLLFALCIGHPVIATGSTNDEEVNFQDIQGHWAQSDIELIVQTGALAGYPDGTFKPNESISRAQFSKILGSLMDVSSENPAFTDIAGHWAQSYISGLVDKGVILPSEYPHGYAPNAAITRLEMSQMISRALATEHSVWQEALHELQQMKYIKLPFTDGIHLASADKPYVALASGSGIVNGLTDGSFRADGLATRAEAAVMLARYLQARETAPDISTLVAKFEGKPTIYEMLQKPNIQLEQVRYQIVYHASSETQTYTQPFHDLIWDGEKYIALGDVGRYHVPHVFISTDGVNWEDQGPIPVFGLSKLIYDGSKYMAVGDFTPVGNSATMYYVDENGERKLYEGNGRNEFDLLGTDQINVAASKDGSNWEVISGYHEPGTGGSSRSPDIFLFEKDGLIVLLHSMRAFFSSNGEDFTSETKYTITDPRNVTPPGYNYLGKGTSLTTGDQKLAFDGKAYYNTISDYFGFGIIRSTDVINWEFVYFDPRTDFENFHFHAHRIFINDGKYYVINGDKIVVSDDGINWRSETFEASDMFTNGHSYSSRAIYYKGYYFMKKVMSHEPTLYVTKDFKEFSEIKAADYDQSFSLYEREQILYVDDNYIFTTFNVYTLVESEDHS</sequence>
<feature type="domain" description="SLH" evidence="3">
    <location>
        <begin position="160"/>
        <end position="223"/>
    </location>
</feature>
<feature type="chain" id="PRO_5044228803" evidence="2">
    <location>
        <begin position="23"/>
        <end position="623"/>
    </location>
</feature>
<dbReference type="InterPro" id="IPR023296">
    <property type="entry name" value="Glyco_hydro_beta-prop_sf"/>
</dbReference>
<evidence type="ECO:0000256" key="1">
    <source>
        <dbReference type="ARBA" id="ARBA00022729"/>
    </source>
</evidence>
<organism evidence="4">
    <name type="scientific">Ornithinibacillus sp. 4-3</name>
    <dbReference type="NCBI Taxonomy" id="3231488"/>
    <lineage>
        <taxon>Bacteria</taxon>
        <taxon>Bacillati</taxon>
        <taxon>Bacillota</taxon>
        <taxon>Bacilli</taxon>
        <taxon>Bacillales</taxon>
        <taxon>Bacillaceae</taxon>
        <taxon>Ornithinibacillus</taxon>
    </lineage>
</organism>
<gene>
    <name evidence="4" type="ORF">AB4Y30_15220</name>
</gene>
<dbReference type="InterPro" id="IPR001119">
    <property type="entry name" value="SLH_dom"/>
</dbReference>
<reference evidence="4" key="1">
    <citation type="submission" date="2024-07" db="EMBL/GenBank/DDBJ databases">
        <title>Halotolerant mesophilic bacterium Ornithinibacillus sp. 4-3, sp. nov., isolated from soil.</title>
        <authorList>
            <person name="Sidarenka A.V."/>
            <person name="Guliayeva D.E."/>
            <person name="Leanovich S.I."/>
            <person name="Hileuskaya K.S."/>
            <person name="Akhremchuk A.E."/>
            <person name="Sikolenko M.A."/>
            <person name="Valentovich L.N."/>
        </authorList>
    </citation>
    <scope>NUCLEOTIDE SEQUENCE</scope>
    <source>
        <strain evidence="4">4-3</strain>
    </source>
</reference>
<dbReference type="InterPro" id="IPR051465">
    <property type="entry name" value="Cell_Envelope_Struct_Comp"/>
</dbReference>
<dbReference type="PANTHER" id="PTHR43308:SF5">
    <property type="entry name" value="S-LAYER PROTEIN _ PEPTIDOGLYCAN ENDO-BETA-N-ACETYLGLUCOSAMINIDASE"/>
    <property type="match status" value="1"/>
</dbReference>
<name>A0AB39HJ85_9BACI</name>